<gene>
    <name evidence="14" type="ORF">FHW37_11234</name>
</gene>
<comment type="subcellular location">
    <subcellularLocation>
        <location evidence="2">Membrane</location>
        <topology evidence="2">Multi-pass membrane protein</topology>
    </subcellularLocation>
</comment>
<feature type="domain" description="Histidine kinase" evidence="13">
    <location>
        <begin position="245"/>
        <end position="455"/>
    </location>
</feature>
<dbReference type="Pfam" id="PF02518">
    <property type="entry name" value="HATPase_c"/>
    <property type="match status" value="1"/>
</dbReference>
<dbReference type="Proteomes" id="UP000320653">
    <property type="component" value="Unassembled WGS sequence"/>
</dbReference>
<dbReference type="PANTHER" id="PTHR45436:SF14">
    <property type="entry name" value="SENSOR PROTEIN QSEC"/>
    <property type="match status" value="1"/>
</dbReference>
<evidence type="ECO:0000313" key="15">
    <source>
        <dbReference type="Proteomes" id="UP000320653"/>
    </source>
</evidence>
<dbReference type="Gene3D" id="3.30.565.10">
    <property type="entry name" value="Histidine kinase-like ATPase, C-terminal domain"/>
    <property type="match status" value="1"/>
</dbReference>
<dbReference type="SUPFAM" id="SSF55874">
    <property type="entry name" value="ATPase domain of HSP90 chaperone/DNA topoisomerase II/histidine kinase"/>
    <property type="match status" value="1"/>
</dbReference>
<evidence type="ECO:0000256" key="12">
    <source>
        <dbReference type="SAM" id="Phobius"/>
    </source>
</evidence>
<name>A0A561QAK2_9HYPH</name>
<keyword evidence="8 14" id="KW-0418">Kinase</keyword>
<dbReference type="Pfam" id="PF00512">
    <property type="entry name" value="HisKA"/>
    <property type="match status" value="1"/>
</dbReference>
<keyword evidence="7" id="KW-0547">Nucleotide-binding</keyword>
<accession>A0A561QAK2</accession>
<dbReference type="AlphaFoldDB" id="A0A561QAK2"/>
<dbReference type="GO" id="GO:0000155">
    <property type="term" value="F:phosphorelay sensor kinase activity"/>
    <property type="evidence" value="ECO:0007669"/>
    <property type="project" value="InterPro"/>
</dbReference>
<dbReference type="GO" id="GO:0005886">
    <property type="term" value="C:plasma membrane"/>
    <property type="evidence" value="ECO:0007669"/>
    <property type="project" value="TreeGrafter"/>
</dbReference>
<evidence type="ECO:0000256" key="3">
    <source>
        <dbReference type="ARBA" id="ARBA00012438"/>
    </source>
</evidence>
<dbReference type="GO" id="GO:0005524">
    <property type="term" value="F:ATP binding"/>
    <property type="evidence" value="ECO:0007669"/>
    <property type="project" value="UniProtKB-KW"/>
</dbReference>
<keyword evidence="4" id="KW-0597">Phosphoprotein</keyword>
<reference evidence="14 15" key="1">
    <citation type="submission" date="2019-06" db="EMBL/GenBank/DDBJ databases">
        <title>Sorghum-associated microbial communities from plants grown in Nebraska, USA.</title>
        <authorList>
            <person name="Schachtman D."/>
        </authorList>
    </citation>
    <scope>NUCLEOTIDE SEQUENCE [LARGE SCALE GENOMIC DNA]</scope>
    <source>
        <strain evidence="14 15">1225</strain>
    </source>
</reference>
<dbReference type="InterPro" id="IPR003594">
    <property type="entry name" value="HATPase_dom"/>
</dbReference>
<keyword evidence="9" id="KW-0067">ATP-binding</keyword>
<dbReference type="InterPro" id="IPR036890">
    <property type="entry name" value="HATPase_C_sf"/>
</dbReference>
<evidence type="ECO:0000256" key="11">
    <source>
        <dbReference type="ARBA" id="ARBA00023012"/>
    </source>
</evidence>
<dbReference type="InterPro" id="IPR003661">
    <property type="entry name" value="HisK_dim/P_dom"/>
</dbReference>
<keyword evidence="15" id="KW-1185">Reference proteome</keyword>
<evidence type="ECO:0000256" key="6">
    <source>
        <dbReference type="ARBA" id="ARBA00022692"/>
    </source>
</evidence>
<keyword evidence="10 12" id="KW-1133">Transmembrane helix</keyword>
<dbReference type="SMART" id="SM00387">
    <property type="entry name" value="HATPase_c"/>
    <property type="match status" value="1"/>
</dbReference>
<dbReference type="InterPro" id="IPR005467">
    <property type="entry name" value="His_kinase_dom"/>
</dbReference>
<comment type="caution">
    <text evidence="14">The sequence shown here is derived from an EMBL/GenBank/DDBJ whole genome shotgun (WGS) entry which is preliminary data.</text>
</comment>
<evidence type="ECO:0000256" key="2">
    <source>
        <dbReference type="ARBA" id="ARBA00004141"/>
    </source>
</evidence>
<comment type="catalytic activity">
    <reaction evidence="1">
        <text>ATP + protein L-histidine = ADP + protein N-phospho-L-histidine.</text>
        <dbReference type="EC" id="2.7.13.3"/>
    </reaction>
</comment>
<evidence type="ECO:0000256" key="4">
    <source>
        <dbReference type="ARBA" id="ARBA00022553"/>
    </source>
</evidence>
<dbReference type="InterPro" id="IPR013727">
    <property type="entry name" value="2CSK_N"/>
</dbReference>
<dbReference type="InterPro" id="IPR036097">
    <property type="entry name" value="HisK_dim/P_sf"/>
</dbReference>
<dbReference type="EC" id="2.7.13.3" evidence="3"/>
<evidence type="ECO:0000256" key="7">
    <source>
        <dbReference type="ARBA" id="ARBA00022741"/>
    </source>
</evidence>
<dbReference type="SUPFAM" id="SSF47384">
    <property type="entry name" value="Homodimeric domain of signal transducing histidine kinase"/>
    <property type="match status" value="1"/>
</dbReference>
<keyword evidence="11" id="KW-0902">Two-component regulatory system</keyword>
<dbReference type="PROSITE" id="PS50109">
    <property type="entry name" value="HIS_KIN"/>
    <property type="match status" value="1"/>
</dbReference>
<sequence length="455" mass="50085">MTLSQRLFLRILPTIIVTIAIIGFFAYRSATREIDNIYDAQLINDANVLWSLLRRPLTTSEPRPEIRVPDLDFTMGNQLAINDEADDYADAHSYRAWRGNVLALESSNAFPSNSKQFKAGFSDVVFDGESWRVYSLTIPETDVTVEVAENIQLRETLVGNILTNLSLPLLILIPVIALITWLAIGDGLSAIRHLVLQIRSRNPEDLARIPNAALPGDLVPLVGSLNVLLLKLERSLAAERQFSDLAAHQLRTPQAGTKLLLQLLQRSDSEEERRALIADLTASNERAMHLIEQLLRLSRIGHQTIRLERITLNDLVAGELAGFGPTLSNRGFRVDLAENGQALVMTDRALLSIMIDNILDNAIKYSPDPGEIAIGITQSARGWVLSISDHGPGIAPELRAAAFQKFNRLDAADSEGAGLGLAIVADIAYRLGIEIRLETPEWGHGLRVDLEISAA</sequence>
<evidence type="ECO:0000256" key="8">
    <source>
        <dbReference type="ARBA" id="ARBA00022777"/>
    </source>
</evidence>
<dbReference type="Gene3D" id="1.10.287.130">
    <property type="match status" value="1"/>
</dbReference>
<dbReference type="CDD" id="cd00082">
    <property type="entry name" value="HisKA"/>
    <property type="match status" value="1"/>
</dbReference>
<evidence type="ECO:0000256" key="10">
    <source>
        <dbReference type="ARBA" id="ARBA00022989"/>
    </source>
</evidence>
<evidence type="ECO:0000313" key="14">
    <source>
        <dbReference type="EMBL" id="TWF47396.1"/>
    </source>
</evidence>
<dbReference type="SMART" id="SM00388">
    <property type="entry name" value="HisKA"/>
    <property type="match status" value="1"/>
</dbReference>
<organism evidence="14 15">
    <name type="scientific">Neorhizobium alkalisoli</name>
    <dbReference type="NCBI Taxonomy" id="528178"/>
    <lineage>
        <taxon>Bacteria</taxon>
        <taxon>Pseudomonadati</taxon>
        <taxon>Pseudomonadota</taxon>
        <taxon>Alphaproteobacteria</taxon>
        <taxon>Hyphomicrobiales</taxon>
        <taxon>Rhizobiaceae</taxon>
        <taxon>Rhizobium/Agrobacterium group</taxon>
        <taxon>Neorhizobium</taxon>
    </lineage>
</organism>
<dbReference type="Pfam" id="PF08521">
    <property type="entry name" value="2CSK_N"/>
    <property type="match status" value="1"/>
</dbReference>
<feature type="transmembrane region" description="Helical" evidence="12">
    <location>
        <begin position="165"/>
        <end position="184"/>
    </location>
</feature>
<proteinExistence type="predicted"/>
<dbReference type="CDD" id="cd00075">
    <property type="entry name" value="HATPase"/>
    <property type="match status" value="1"/>
</dbReference>
<keyword evidence="5" id="KW-0808">Transferase</keyword>
<dbReference type="RefSeq" id="WP_145642617.1">
    <property type="nucleotide sequence ID" value="NZ_VIWP01000012.1"/>
</dbReference>
<evidence type="ECO:0000256" key="9">
    <source>
        <dbReference type="ARBA" id="ARBA00022840"/>
    </source>
</evidence>
<evidence type="ECO:0000256" key="5">
    <source>
        <dbReference type="ARBA" id="ARBA00022679"/>
    </source>
</evidence>
<keyword evidence="12" id="KW-0472">Membrane</keyword>
<keyword evidence="6 12" id="KW-0812">Transmembrane</keyword>
<dbReference type="EMBL" id="VIWP01000012">
    <property type="protein sequence ID" value="TWF47396.1"/>
    <property type="molecule type" value="Genomic_DNA"/>
</dbReference>
<dbReference type="OrthoDB" id="9809766at2"/>
<protein>
    <recommendedName>
        <fullName evidence="3">histidine kinase</fullName>
        <ecNumber evidence="3">2.7.13.3</ecNumber>
    </recommendedName>
</protein>
<dbReference type="InterPro" id="IPR050428">
    <property type="entry name" value="TCS_sensor_his_kinase"/>
</dbReference>
<evidence type="ECO:0000259" key="13">
    <source>
        <dbReference type="PROSITE" id="PS50109"/>
    </source>
</evidence>
<evidence type="ECO:0000256" key="1">
    <source>
        <dbReference type="ARBA" id="ARBA00000085"/>
    </source>
</evidence>
<feature type="transmembrane region" description="Helical" evidence="12">
    <location>
        <begin position="7"/>
        <end position="27"/>
    </location>
</feature>
<dbReference type="PANTHER" id="PTHR45436">
    <property type="entry name" value="SENSOR HISTIDINE KINASE YKOH"/>
    <property type="match status" value="1"/>
</dbReference>